<dbReference type="GO" id="GO:0005829">
    <property type="term" value="C:cytosol"/>
    <property type="evidence" value="ECO:0007669"/>
    <property type="project" value="GOC"/>
</dbReference>
<protein>
    <recommendedName>
        <fullName evidence="2">Vacuolar protein sorting-associated protein 51 homolog</fullName>
    </recommendedName>
</protein>
<evidence type="ECO:0000256" key="2">
    <source>
        <dbReference type="RuleBase" id="RU368010"/>
    </source>
</evidence>
<comment type="subcellular location">
    <subcellularLocation>
        <location evidence="2">Golgi apparatus</location>
        <location evidence="2">trans-Golgi network</location>
    </subcellularLocation>
</comment>
<dbReference type="GO" id="GO:0016020">
    <property type="term" value="C:membrane"/>
    <property type="evidence" value="ECO:0007669"/>
    <property type="project" value="TreeGrafter"/>
</dbReference>
<keyword evidence="2" id="KW-0653">Protein transport</keyword>
<dbReference type="GO" id="GO:0006869">
    <property type="term" value="P:lipid transport"/>
    <property type="evidence" value="ECO:0007669"/>
    <property type="project" value="UniProtKB-UniRule"/>
</dbReference>
<dbReference type="GO" id="GO:0000938">
    <property type="term" value="C:GARP complex"/>
    <property type="evidence" value="ECO:0007669"/>
    <property type="project" value="UniProtKB-UniRule"/>
</dbReference>
<dbReference type="GO" id="GO:0015031">
    <property type="term" value="P:protein transport"/>
    <property type="evidence" value="ECO:0007669"/>
    <property type="project" value="UniProtKB-UniRule"/>
</dbReference>
<proteinExistence type="inferred from homology"/>
<dbReference type="GO" id="GO:0007030">
    <property type="term" value="P:Golgi organization"/>
    <property type="evidence" value="ECO:0007669"/>
    <property type="project" value="UniProtKB-UniRule"/>
</dbReference>
<dbReference type="GO" id="GO:0007041">
    <property type="term" value="P:lysosomal transport"/>
    <property type="evidence" value="ECO:0007669"/>
    <property type="project" value="TreeGrafter"/>
</dbReference>
<keyword evidence="2" id="KW-0445">Lipid transport</keyword>
<dbReference type="PANTHER" id="PTHR15954:SF4">
    <property type="entry name" value="VACUOLAR PROTEIN SORTING-ASSOCIATED PROTEIN 51 HOMOLOG"/>
    <property type="match status" value="1"/>
</dbReference>
<comment type="similarity">
    <text evidence="1 2">Belongs to the VPS51 family.</text>
</comment>
<evidence type="ECO:0000313" key="4">
    <source>
        <dbReference type="EMBL" id="NDV29815.1"/>
    </source>
</evidence>
<feature type="coiled-coil region" evidence="3">
    <location>
        <begin position="367"/>
        <end position="394"/>
    </location>
</feature>
<sequence>MDSKAFDAPRYFKNMLQTKKFEELRSTDIDLKSEIKSLDGNMKTLVHNNYKKFIIAADTINKMNKNIEGMEAEMLNLQRNIEKIEASSNVVTHHISPKRGQIEKLGEIYQLLQQLQFLAEVPHRLTDSLKTENYSDGISYYNKTAGILNRYSYLHSFKTIKENSDKALLTVKKAILGKFEDPQALPDKTQEYCNLLRSIDLDDQTLMNTFYDTRLNKLKSLFGKWTNFSIAVVSPDEPLLNAFKRAITNINATFFPELSLILQTYEKLFPTEFLNDASILKERITSDNPISPNTYLDSIFGEYHKTMSHQLIKSEEPEIISACLEHIATEFKATKYDFPKIDVGLYSKHIVNTITDNLIQSFIDNFAVTFRDIVDAMKKKLEEEEKNKESTINYKELLSSTEVEYFVQIDVLFERITPLIQEIAPQYPKLFEFIVNSMNSTLTNLQETGRSAQFPDPLLPRSYELLLANLWIHFEKEGITAFDKKLKGIIDTLAHSSRINSNKMDQVIKEMRDTTRETAQQILQHFVRIEGEKLGLLLRRYVETTAWLNKREPRYVEMIVDTLVNEITTLKNYLNVAFPITEDPRSTKRQQKGLFPNKLQLSMRIDFDKLSILIAILTVCLKTFLECVRLTTFGNYGYQQLQLNICYMKLIMTKKNLLEDKLRQILEMLDDILLNAEERTVDACSMEQIIIDRICDEKLKN</sequence>
<dbReference type="EMBL" id="GIBP01000846">
    <property type="protein sequence ID" value="NDV29815.1"/>
    <property type="molecule type" value="Transcribed_RNA"/>
</dbReference>
<dbReference type="GO" id="GO:0032456">
    <property type="term" value="P:endocytic recycling"/>
    <property type="evidence" value="ECO:0007669"/>
    <property type="project" value="TreeGrafter"/>
</dbReference>
<keyword evidence="2" id="KW-0333">Golgi apparatus</keyword>
<organism evidence="4">
    <name type="scientific">Arcella intermedia</name>
    <dbReference type="NCBI Taxonomy" id="1963864"/>
    <lineage>
        <taxon>Eukaryota</taxon>
        <taxon>Amoebozoa</taxon>
        <taxon>Tubulinea</taxon>
        <taxon>Elardia</taxon>
        <taxon>Arcellinida</taxon>
        <taxon>Sphaerothecina</taxon>
        <taxon>Arcellidae</taxon>
        <taxon>Arcella</taxon>
    </lineage>
</organism>
<comment type="function">
    <text evidence="2">Acts as component of the GARP complex that is involved in retrograde transport from early and late endosomes to the trans-Golgi network (TGN).</text>
</comment>
<dbReference type="PANTHER" id="PTHR15954">
    <property type="entry name" value="VACUOLAR PROTEIN SORTING-ASSOCIATED PROTEIN 51 HOMOLOG"/>
    <property type="match status" value="1"/>
</dbReference>
<dbReference type="Pfam" id="PF08700">
    <property type="entry name" value="VPS51_Exo84_N"/>
    <property type="match status" value="1"/>
</dbReference>
<dbReference type="AlphaFoldDB" id="A0A6B2KYY3"/>
<keyword evidence="3" id="KW-0175">Coiled coil</keyword>
<reference evidence="4" key="1">
    <citation type="journal article" date="2020" name="J. Eukaryot. Microbiol.">
        <title>De novo Sequencing, Assembly and Annotation of the Transcriptome for the Free-Living Testate Amoeba Arcella intermedia.</title>
        <authorList>
            <person name="Ribeiro G.M."/>
            <person name="Porfirio-Sousa A.L."/>
            <person name="Maurer-Alcala X.X."/>
            <person name="Katz L.A."/>
            <person name="Lahr D.J.G."/>
        </authorList>
    </citation>
    <scope>NUCLEOTIDE SEQUENCE</scope>
</reference>
<feature type="coiled-coil region" evidence="3">
    <location>
        <begin position="60"/>
        <end position="87"/>
    </location>
</feature>
<dbReference type="GO" id="GO:0048193">
    <property type="term" value="P:Golgi vesicle transport"/>
    <property type="evidence" value="ECO:0007669"/>
    <property type="project" value="TreeGrafter"/>
</dbReference>
<comment type="subunit">
    <text evidence="2">Component of the Golgi-associated retrograde protein (GARP) complex.</text>
</comment>
<dbReference type="InterPro" id="IPR014812">
    <property type="entry name" value="Vps51"/>
</dbReference>
<dbReference type="GO" id="GO:1990745">
    <property type="term" value="C:EARP complex"/>
    <property type="evidence" value="ECO:0007669"/>
    <property type="project" value="TreeGrafter"/>
</dbReference>
<evidence type="ECO:0000256" key="3">
    <source>
        <dbReference type="SAM" id="Coils"/>
    </source>
</evidence>
<evidence type="ECO:0000256" key="1">
    <source>
        <dbReference type="ARBA" id="ARBA00006080"/>
    </source>
</evidence>
<dbReference type="GO" id="GO:0042147">
    <property type="term" value="P:retrograde transport, endosome to Golgi"/>
    <property type="evidence" value="ECO:0007669"/>
    <property type="project" value="UniProtKB-UniRule"/>
</dbReference>
<accession>A0A6B2KYY3</accession>
<keyword evidence="2" id="KW-0813">Transport</keyword>
<name>A0A6B2KYY3_9EUKA</name>